<keyword evidence="4" id="KW-1003">Cell membrane</keyword>
<keyword evidence="6 8" id="KW-1133">Transmembrane helix</keyword>
<dbReference type="Pfam" id="PF01594">
    <property type="entry name" value="AI-2E_transport"/>
    <property type="match status" value="1"/>
</dbReference>
<feature type="transmembrane region" description="Helical" evidence="8">
    <location>
        <begin position="112"/>
        <end position="139"/>
    </location>
</feature>
<evidence type="ECO:0000256" key="5">
    <source>
        <dbReference type="ARBA" id="ARBA00022692"/>
    </source>
</evidence>
<evidence type="ECO:0000256" key="6">
    <source>
        <dbReference type="ARBA" id="ARBA00022989"/>
    </source>
</evidence>
<feature type="transmembrane region" description="Helical" evidence="8">
    <location>
        <begin position="188"/>
        <end position="208"/>
    </location>
</feature>
<dbReference type="PANTHER" id="PTHR21716:SF53">
    <property type="entry name" value="PERMEASE PERM-RELATED"/>
    <property type="match status" value="1"/>
</dbReference>
<keyword evidence="7 8" id="KW-0472">Membrane</keyword>
<feature type="transmembrane region" description="Helical" evidence="8">
    <location>
        <begin position="151"/>
        <end position="168"/>
    </location>
</feature>
<organism evidence="9">
    <name type="scientific">Haptolina ericina</name>
    <dbReference type="NCBI Taxonomy" id="156174"/>
    <lineage>
        <taxon>Eukaryota</taxon>
        <taxon>Haptista</taxon>
        <taxon>Haptophyta</taxon>
        <taxon>Prymnesiophyceae</taxon>
        <taxon>Prymnesiales</taxon>
        <taxon>Prymnesiaceae</taxon>
        <taxon>Haptolina</taxon>
    </lineage>
</organism>
<evidence type="ECO:0000313" key="9">
    <source>
        <dbReference type="EMBL" id="CAE0149719.1"/>
    </source>
</evidence>
<proteinExistence type="inferred from homology"/>
<evidence type="ECO:0000256" key="1">
    <source>
        <dbReference type="ARBA" id="ARBA00004651"/>
    </source>
</evidence>
<keyword evidence="5 8" id="KW-0812">Transmembrane</keyword>
<name>A0A7S3FHS9_9EUKA</name>
<dbReference type="EMBL" id="HBHX01068834">
    <property type="protein sequence ID" value="CAE0149719.1"/>
    <property type="molecule type" value="Transcribed_RNA"/>
</dbReference>
<dbReference type="PANTHER" id="PTHR21716">
    <property type="entry name" value="TRANSMEMBRANE PROTEIN"/>
    <property type="match status" value="1"/>
</dbReference>
<accession>A0A7S3FHS9</accession>
<dbReference type="GO" id="GO:0005886">
    <property type="term" value="C:plasma membrane"/>
    <property type="evidence" value="ECO:0007669"/>
    <property type="project" value="UniProtKB-SubCell"/>
</dbReference>
<dbReference type="InterPro" id="IPR002549">
    <property type="entry name" value="AI-2E-like"/>
</dbReference>
<evidence type="ECO:0000256" key="3">
    <source>
        <dbReference type="ARBA" id="ARBA00022448"/>
    </source>
</evidence>
<dbReference type="GO" id="GO:0055085">
    <property type="term" value="P:transmembrane transport"/>
    <property type="evidence" value="ECO:0007669"/>
    <property type="project" value="TreeGrafter"/>
</dbReference>
<comment type="similarity">
    <text evidence="2">Belongs to the autoinducer-2 exporter (AI-2E) (TC 2.A.86) family.</text>
</comment>
<comment type="subcellular location">
    <subcellularLocation>
        <location evidence="1">Cell membrane</location>
        <topology evidence="1">Multi-pass membrane protein</topology>
    </subcellularLocation>
</comment>
<evidence type="ECO:0000256" key="8">
    <source>
        <dbReference type="SAM" id="Phobius"/>
    </source>
</evidence>
<feature type="transmembrane region" description="Helical" evidence="8">
    <location>
        <begin position="41"/>
        <end position="63"/>
    </location>
</feature>
<feature type="transmembrane region" description="Helical" evidence="8">
    <location>
        <begin position="84"/>
        <end position="106"/>
    </location>
</feature>
<gene>
    <name evidence="9" type="ORF">HERI1096_LOCUS38058</name>
</gene>
<evidence type="ECO:0000256" key="4">
    <source>
        <dbReference type="ARBA" id="ARBA00022475"/>
    </source>
</evidence>
<evidence type="ECO:0000256" key="7">
    <source>
        <dbReference type="ARBA" id="ARBA00023136"/>
    </source>
</evidence>
<dbReference type="AlphaFoldDB" id="A0A7S3FHS9"/>
<reference evidence="9" key="1">
    <citation type="submission" date="2021-01" db="EMBL/GenBank/DDBJ databases">
        <authorList>
            <person name="Corre E."/>
            <person name="Pelletier E."/>
            <person name="Niang G."/>
            <person name="Scheremetjew M."/>
            <person name="Finn R."/>
            <person name="Kale V."/>
            <person name="Holt S."/>
            <person name="Cochrane G."/>
            <person name="Meng A."/>
            <person name="Brown T."/>
            <person name="Cohen L."/>
        </authorList>
    </citation>
    <scope>NUCLEOTIDE SEQUENCE</scope>
    <source>
        <strain evidence="9">CCMP281</strain>
    </source>
</reference>
<keyword evidence="3" id="KW-0813">Transport</keyword>
<evidence type="ECO:0000256" key="2">
    <source>
        <dbReference type="ARBA" id="ARBA00009773"/>
    </source>
</evidence>
<protein>
    <recommendedName>
        <fullName evidence="10">AI-2E family transporter</fullName>
    </recommendedName>
</protein>
<sequence length="254" mass="28101">MLQTFTRWLERIEPRAKDVLLASLEKWLRDLPFPSIMEDTATAIFGGLESLVLISLFTVYLLQDPKGLSQLLVHEEIDRQLRRYVVLKTLICVAAGVAVGIIFSFIAAPLSFLVGLLTCFANYFPFFGLIGTLLPMPLLLLDPAVSSSARALAFLLPLAAHMLVSNVIEPKVFGRSMEMHPVVVLLSLAFWGALWGVMGCLLSIPLTVTMRIVFSHWKASATADRNRAAHYIADPMMQDDHTACAVSSGEKRSR</sequence>
<evidence type="ECO:0008006" key="10">
    <source>
        <dbReference type="Google" id="ProtNLM"/>
    </source>
</evidence>